<proteinExistence type="predicted"/>
<dbReference type="Gene3D" id="3.90.850.10">
    <property type="entry name" value="Fumarylacetoacetase-like, C-terminal domain"/>
    <property type="match status" value="1"/>
</dbReference>
<feature type="domain" description="Fumarylacetoacetase-like C-terminal" evidence="2">
    <location>
        <begin position="18"/>
        <end position="216"/>
    </location>
</feature>
<keyword evidence="1" id="KW-0479">Metal-binding</keyword>
<keyword evidence="4" id="KW-1185">Reference proteome</keyword>
<evidence type="ECO:0000259" key="2">
    <source>
        <dbReference type="Pfam" id="PF01557"/>
    </source>
</evidence>
<name>A0A6S6ZEC1_9BURK</name>
<dbReference type="AlphaFoldDB" id="A0A6S6ZEC1"/>
<protein>
    <submittedName>
        <fullName evidence="3">Homoprotocatechuate catabolism bifunctional isomerase/decarboxylase</fullName>
    </submittedName>
</protein>
<evidence type="ECO:0000313" key="3">
    <source>
        <dbReference type="EMBL" id="CAB3663661.1"/>
    </source>
</evidence>
<reference evidence="3 4" key="1">
    <citation type="submission" date="2020-04" db="EMBL/GenBank/DDBJ databases">
        <authorList>
            <person name="De Canck E."/>
        </authorList>
    </citation>
    <scope>NUCLEOTIDE SEQUENCE [LARGE SCALE GENOMIC DNA]</scope>
    <source>
        <strain evidence="3 4">LMG 3441</strain>
    </source>
</reference>
<evidence type="ECO:0000256" key="1">
    <source>
        <dbReference type="ARBA" id="ARBA00022723"/>
    </source>
</evidence>
<organism evidence="3 4">
    <name type="scientific">Achromobacter kerstersii</name>
    <dbReference type="NCBI Taxonomy" id="1353890"/>
    <lineage>
        <taxon>Bacteria</taxon>
        <taxon>Pseudomonadati</taxon>
        <taxon>Pseudomonadota</taxon>
        <taxon>Betaproteobacteria</taxon>
        <taxon>Burkholderiales</taxon>
        <taxon>Alcaligenaceae</taxon>
        <taxon>Achromobacter</taxon>
    </lineage>
</organism>
<evidence type="ECO:0000313" key="4">
    <source>
        <dbReference type="Proteomes" id="UP000494269"/>
    </source>
</evidence>
<accession>A0A6S6ZEC1</accession>
<dbReference type="PANTHER" id="PTHR11820:SF114">
    <property type="entry name" value="4-HYDROXYPHENYLACETATE CATABOLISM PROTEIN"/>
    <property type="match status" value="1"/>
</dbReference>
<dbReference type="GO" id="GO:0018800">
    <property type="term" value="F:5-oxopent-3-ene-1,2,5-tricarboxylate decarboxylase activity"/>
    <property type="evidence" value="ECO:0007669"/>
    <property type="project" value="InterPro"/>
</dbReference>
<dbReference type="RefSeq" id="WP_175168796.1">
    <property type="nucleotide sequence ID" value="NZ_CADIJQ010000001.1"/>
</dbReference>
<dbReference type="GO" id="GO:0046872">
    <property type="term" value="F:metal ion binding"/>
    <property type="evidence" value="ECO:0007669"/>
    <property type="project" value="UniProtKB-KW"/>
</dbReference>
<dbReference type="SUPFAM" id="SSF56529">
    <property type="entry name" value="FAH"/>
    <property type="match status" value="1"/>
</dbReference>
<gene>
    <name evidence="3" type="primary">hpcE_1</name>
    <name evidence="3" type="ORF">LMG3441_00695</name>
</gene>
<dbReference type="Pfam" id="PF01557">
    <property type="entry name" value="FAA_hydrolase"/>
    <property type="match status" value="1"/>
</dbReference>
<dbReference type="GO" id="GO:0008704">
    <property type="term" value="F:5-carboxymethyl-2-hydroxymuconate delta-isomerase activity"/>
    <property type="evidence" value="ECO:0007669"/>
    <property type="project" value="InterPro"/>
</dbReference>
<dbReference type="EMBL" id="CADIJQ010000001">
    <property type="protein sequence ID" value="CAB3663661.1"/>
    <property type="molecule type" value="Genomic_DNA"/>
</dbReference>
<keyword evidence="3" id="KW-0413">Isomerase</keyword>
<sequence>MPLFPVYDEKPYRLSGVVYGALLNQPSALEQIGAAAHEPPHKAPPKGPVLYMKPRNTLVPDGQAVLIPESEEAMRVGASIGLVIGRAACRVAAGQALDYVSGLLLVADLIVPHDTFYRPSVRFVARDRSCLLGGKIATDLDPDALTIDVGVEGKLAQQVSMQGLVRPAARLLADVTDFMTLSVGDVLLMGARIDGPLVRRGQVFSLAADGMQTLEGTTQ</sequence>
<dbReference type="InterPro" id="IPR012686">
    <property type="entry name" value="HPA_isomer/decarb_N"/>
</dbReference>
<dbReference type="Proteomes" id="UP000494269">
    <property type="component" value="Unassembled WGS sequence"/>
</dbReference>
<dbReference type="InterPro" id="IPR036663">
    <property type="entry name" value="Fumarylacetoacetase_C_sf"/>
</dbReference>
<dbReference type="PANTHER" id="PTHR11820">
    <property type="entry name" value="ACYLPYRUVASE"/>
    <property type="match status" value="1"/>
</dbReference>
<dbReference type="NCBIfam" id="TIGR02305">
    <property type="entry name" value="HpaG-N-term"/>
    <property type="match status" value="1"/>
</dbReference>
<dbReference type="InterPro" id="IPR011234">
    <property type="entry name" value="Fumarylacetoacetase-like_C"/>
</dbReference>